<feature type="transmembrane region" description="Helical" evidence="1">
    <location>
        <begin position="31"/>
        <end position="52"/>
    </location>
</feature>
<evidence type="ECO:0000256" key="1">
    <source>
        <dbReference type="SAM" id="Phobius"/>
    </source>
</evidence>
<gene>
    <name evidence="2" type="ORF">VT52_010240</name>
</gene>
<evidence type="ECO:0000313" key="3">
    <source>
        <dbReference type="Proteomes" id="UP000034838"/>
    </source>
</evidence>
<comment type="caution">
    <text evidence="2">The sequence shown here is derived from an EMBL/GenBank/DDBJ whole genome shotgun (WGS) entry which is preliminary data.</text>
</comment>
<evidence type="ECO:0000313" key="2">
    <source>
        <dbReference type="EMBL" id="OIK27662.1"/>
    </source>
</evidence>
<protein>
    <submittedName>
        <fullName evidence="2">Uncharacterized protein</fullName>
    </submittedName>
</protein>
<dbReference type="EMBL" id="LBDA02000019">
    <property type="protein sequence ID" value="OIK27662.1"/>
    <property type="molecule type" value="Genomic_DNA"/>
</dbReference>
<dbReference type="AlphaFoldDB" id="A0A1J4Q5L7"/>
<name>A0A1J4Q5L7_9ACTN</name>
<keyword evidence="1" id="KW-0812">Transmembrane</keyword>
<keyword evidence="3" id="KW-1185">Reference proteome</keyword>
<dbReference type="Proteomes" id="UP000034838">
    <property type="component" value="Unassembled WGS sequence"/>
</dbReference>
<accession>A0A1J4Q5L7</accession>
<keyword evidence="1" id="KW-1133">Transmembrane helix</keyword>
<sequence length="108" mass="10848">MRVVRGVAPAEGMSVGEESAMVRTRVVSRSVVGLVAGVVAVLAVGVPAQAAVAEPGDTHWGAPQAVAAVEPGDTHWGIVPAAVSAEPGDTHWGADHDGVLVFSDDTDS</sequence>
<keyword evidence="1" id="KW-0472">Membrane</keyword>
<proteinExistence type="predicted"/>
<organism evidence="2 3">
    <name type="scientific">Streptomyces malaysiense</name>
    <dbReference type="NCBI Taxonomy" id="1428626"/>
    <lineage>
        <taxon>Bacteria</taxon>
        <taxon>Bacillati</taxon>
        <taxon>Actinomycetota</taxon>
        <taxon>Actinomycetes</taxon>
        <taxon>Kitasatosporales</taxon>
        <taxon>Streptomycetaceae</taxon>
        <taxon>Streptomyces</taxon>
    </lineage>
</organism>
<reference evidence="2" key="1">
    <citation type="submission" date="2016-10" db="EMBL/GenBank/DDBJ databases">
        <title>Genome sequence of Streptomyces malaysiense MUSC 136.</title>
        <authorList>
            <person name="Lee L.-H."/>
            <person name="Ser H.-L."/>
        </authorList>
    </citation>
    <scope>NUCLEOTIDE SEQUENCE [LARGE SCALE GENOMIC DNA]</scope>
    <source>
        <strain evidence="2">MUSC 136</strain>
    </source>
</reference>